<feature type="region of interest" description="Disordered" evidence="6">
    <location>
        <begin position="443"/>
        <end position="462"/>
    </location>
</feature>
<feature type="transmembrane region" description="Helical" evidence="7">
    <location>
        <begin position="43"/>
        <end position="64"/>
    </location>
</feature>
<dbReference type="GO" id="GO:0016020">
    <property type="term" value="C:membrane"/>
    <property type="evidence" value="ECO:0007669"/>
    <property type="project" value="UniProtKB-SubCell"/>
</dbReference>
<feature type="transmembrane region" description="Helical" evidence="7">
    <location>
        <begin position="6"/>
        <end position="31"/>
    </location>
</feature>
<evidence type="ECO:0000256" key="3">
    <source>
        <dbReference type="ARBA" id="ARBA00022989"/>
    </source>
</evidence>
<dbReference type="InterPro" id="IPR001750">
    <property type="entry name" value="ND/Mrp_TM"/>
</dbReference>
<feature type="transmembrane region" description="Helical" evidence="7">
    <location>
        <begin position="152"/>
        <end position="170"/>
    </location>
</feature>
<protein>
    <submittedName>
        <fullName evidence="10">NADH-quinone oxidoreductase subunit 12</fullName>
        <ecNumber evidence="10">1.6.5.11</ecNumber>
    </submittedName>
</protein>
<dbReference type="InterPro" id="IPR003945">
    <property type="entry name" value="NU5C-like"/>
</dbReference>
<organism evidence="10 11">
    <name type="scientific">Bremerella volcania</name>
    <dbReference type="NCBI Taxonomy" id="2527984"/>
    <lineage>
        <taxon>Bacteria</taxon>
        <taxon>Pseudomonadati</taxon>
        <taxon>Planctomycetota</taxon>
        <taxon>Planctomycetia</taxon>
        <taxon>Pirellulales</taxon>
        <taxon>Pirellulaceae</taxon>
        <taxon>Bremerella</taxon>
    </lineage>
</organism>
<dbReference type="KEGG" id="bvo:Pan97_07040"/>
<evidence type="ECO:0000256" key="2">
    <source>
        <dbReference type="ARBA" id="ARBA00022692"/>
    </source>
</evidence>
<dbReference type="RefSeq" id="WP_144970743.1">
    <property type="nucleotide sequence ID" value="NZ_CP036289.1"/>
</dbReference>
<feature type="transmembrane region" description="Helical" evidence="7">
    <location>
        <begin position="223"/>
        <end position="243"/>
    </location>
</feature>
<dbReference type="Pfam" id="PF00361">
    <property type="entry name" value="Proton_antipo_M"/>
    <property type="match status" value="1"/>
</dbReference>
<feature type="transmembrane region" description="Helical" evidence="7">
    <location>
        <begin position="182"/>
        <end position="203"/>
    </location>
</feature>
<dbReference type="GO" id="GO:0008137">
    <property type="term" value="F:NADH dehydrogenase (ubiquinone) activity"/>
    <property type="evidence" value="ECO:0007669"/>
    <property type="project" value="InterPro"/>
</dbReference>
<dbReference type="EMBL" id="CP036289">
    <property type="protein sequence ID" value="QDU73706.1"/>
    <property type="molecule type" value="Genomic_DNA"/>
</dbReference>
<dbReference type="GO" id="GO:0012505">
    <property type="term" value="C:endomembrane system"/>
    <property type="evidence" value="ECO:0007669"/>
    <property type="project" value="UniProtKB-SubCell"/>
</dbReference>
<dbReference type="Proteomes" id="UP000318626">
    <property type="component" value="Chromosome"/>
</dbReference>
<gene>
    <name evidence="10" type="ORF">Pan97_07040</name>
</gene>
<dbReference type="PANTHER" id="PTHR42829:SF2">
    <property type="entry name" value="NADH-UBIQUINONE OXIDOREDUCTASE CHAIN 5"/>
    <property type="match status" value="1"/>
</dbReference>
<feature type="transmembrane region" description="Helical" evidence="7">
    <location>
        <begin position="325"/>
        <end position="347"/>
    </location>
</feature>
<dbReference type="AlphaFoldDB" id="A0A518C3A0"/>
<evidence type="ECO:0000256" key="6">
    <source>
        <dbReference type="SAM" id="MobiDB-lite"/>
    </source>
</evidence>
<dbReference type="EC" id="1.6.5.11" evidence="10"/>
<dbReference type="PRINTS" id="PR01434">
    <property type="entry name" value="NADHDHGNASE5"/>
</dbReference>
<evidence type="ECO:0000256" key="5">
    <source>
        <dbReference type="RuleBase" id="RU000320"/>
    </source>
</evidence>
<evidence type="ECO:0000259" key="8">
    <source>
        <dbReference type="Pfam" id="PF00361"/>
    </source>
</evidence>
<name>A0A518C3A0_9BACT</name>
<dbReference type="PANTHER" id="PTHR42829">
    <property type="entry name" value="NADH-UBIQUINONE OXIDOREDUCTASE CHAIN 5"/>
    <property type="match status" value="1"/>
</dbReference>
<dbReference type="GO" id="GO:0003954">
    <property type="term" value="F:NADH dehydrogenase activity"/>
    <property type="evidence" value="ECO:0007669"/>
    <property type="project" value="TreeGrafter"/>
</dbReference>
<sequence length="462" mass="50031">MIVDYVLYVLGVAVVVSPTLLVMALGLPLMAGVRLSEVVQSRLTKLSVVTGLMAAIGILGVMLASGSRHVPIEFGNWVSIPQEHFHFHLKFVFDRLSVPFAILSFVLCGTVGAFASVYLHRDRGYRRFFLLYALFLLGMVVSSLAGTIETLFFGWELVGLSSALLVAYFHERTAPVRNGLRVWAIYRIADAAFLIAALTMHHLTGAGDFDGLMGSGPWPDGVAAIDSTSALMVGLLLLLAAAGKSGMVPFSGWIPRAMEGPTPSSAVFYGALSVHLGAFLLLRVSPLLDVSVPLRIAVIVMGLATAIFGAIACRAQSDVKNALAFASLTQVGIITVEIGFGLQYVALVHMIGHACLRTLQLLRAPSVLKDYRMLEDAVGSPLGGNKSVESPAISSRQIWLYRFALERGYLDAFLNRWIVDPFVTAFRSFDVLERRWTSFLSGGESRESDRLTPYGDSLEDVA</sequence>
<evidence type="ECO:0000313" key="10">
    <source>
        <dbReference type="EMBL" id="QDU73706.1"/>
    </source>
</evidence>
<dbReference type="GO" id="GO:0015990">
    <property type="term" value="P:electron transport coupled proton transport"/>
    <property type="evidence" value="ECO:0007669"/>
    <property type="project" value="TreeGrafter"/>
</dbReference>
<evidence type="ECO:0000256" key="1">
    <source>
        <dbReference type="ARBA" id="ARBA00004127"/>
    </source>
</evidence>
<feature type="transmembrane region" description="Helical" evidence="7">
    <location>
        <begin position="264"/>
        <end position="282"/>
    </location>
</feature>
<feature type="domain" description="NADH-Ubiquinone oxidoreductase (complex I) chain 5 N-terminal" evidence="9">
    <location>
        <begin position="82"/>
        <end position="129"/>
    </location>
</feature>
<keyword evidence="3 7" id="KW-1133">Transmembrane helix</keyword>
<dbReference type="OrthoDB" id="9807568at2"/>
<feature type="transmembrane region" description="Helical" evidence="7">
    <location>
        <begin position="96"/>
        <end position="119"/>
    </location>
</feature>
<feature type="domain" description="NADH:quinone oxidoreductase/Mrp antiporter transmembrane" evidence="8">
    <location>
        <begin position="150"/>
        <end position="370"/>
    </location>
</feature>
<accession>A0A518C3A0</accession>
<keyword evidence="2 5" id="KW-0812">Transmembrane</keyword>
<keyword evidence="11" id="KW-1185">Reference proteome</keyword>
<evidence type="ECO:0000259" key="9">
    <source>
        <dbReference type="Pfam" id="PF00662"/>
    </source>
</evidence>
<evidence type="ECO:0000256" key="4">
    <source>
        <dbReference type="ARBA" id="ARBA00023136"/>
    </source>
</evidence>
<reference evidence="11" key="1">
    <citation type="submission" date="2019-02" db="EMBL/GenBank/DDBJ databases">
        <title>Deep-cultivation of Planctomycetes and their phenomic and genomic characterization uncovers novel biology.</title>
        <authorList>
            <person name="Wiegand S."/>
            <person name="Jogler M."/>
            <person name="Boedeker C."/>
            <person name="Pinto D."/>
            <person name="Vollmers J."/>
            <person name="Rivas-Marin E."/>
            <person name="Kohn T."/>
            <person name="Peeters S.H."/>
            <person name="Heuer A."/>
            <person name="Rast P."/>
            <person name="Oberbeckmann S."/>
            <person name="Bunk B."/>
            <person name="Jeske O."/>
            <person name="Meyerdierks A."/>
            <person name="Storesund J.E."/>
            <person name="Kallscheuer N."/>
            <person name="Luecker S."/>
            <person name="Lage O.M."/>
            <person name="Pohl T."/>
            <person name="Merkel B.J."/>
            <person name="Hornburger P."/>
            <person name="Mueller R.-W."/>
            <person name="Bruemmer F."/>
            <person name="Labrenz M."/>
            <person name="Spormann A.M."/>
            <person name="Op den Camp H."/>
            <person name="Overmann J."/>
            <person name="Amann R."/>
            <person name="Jetten M.S.M."/>
            <person name="Mascher T."/>
            <person name="Medema M.H."/>
            <person name="Devos D.P."/>
            <person name="Kaster A.-K."/>
            <person name="Ovreas L."/>
            <person name="Rohde M."/>
            <person name="Galperin M.Y."/>
            <person name="Jogler C."/>
        </authorList>
    </citation>
    <scope>NUCLEOTIDE SEQUENCE [LARGE SCALE GENOMIC DNA]</scope>
    <source>
        <strain evidence="11">Pan97</strain>
    </source>
</reference>
<dbReference type="GO" id="GO:0042773">
    <property type="term" value="P:ATP synthesis coupled electron transport"/>
    <property type="evidence" value="ECO:0007669"/>
    <property type="project" value="InterPro"/>
</dbReference>
<keyword evidence="10" id="KW-0560">Oxidoreductase</keyword>
<keyword evidence="4 7" id="KW-0472">Membrane</keyword>
<feature type="transmembrane region" description="Helical" evidence="7">
    <location>
        <begin position="294"/>
        <end position="313"/>
    </location>
</feature>
<dbReference type="Pfam" id="PF00662">
    <property type="entry name" value="Proton_antipo_N"/>
    <property type="match status" value="1"/>
</dbReference>
<proteinExistence type="predicted"/>
<feature type="transmembrane region" description="Helical" evidence="7">
    <location>
        <begin position="128"/>
        <end position="146"/>
    </location>
</feature>
<evidence type="ECO:0000256" key="7">
    <source>
        <dbReference type="SAM" id="Phobius"/>
    </source>
</evidence>
<comment type="subcellular location">
    <subcellularLocation>
        <location evidence="1">Endomembrane system</location>
        <topology evidence="1">Multi-pass membrane protein</topology>
    </subcellularLocation>
    <subcellularLocation>
        <location evidence="5">Membrane</location>
        <topology evidence="5">Multi-pass membrane protein</topology>
    </subcellularLocation>
</comment>
<dbReference type="InterPro" id="IPR001516">
    <property type="entry name" value="Proton_antipo_N"/>
</dbReference>
<evidence type="ECO:0000313" key="11">
    <source>
        <dbReference type="Proteomes" id="UP000318626"/>
    </source>
</evidence>